<name>A0ABM1B5N2_LIMPO</name>
<dbReference type="PANTHER" id="PTHR24113">
    <property type="entry name" value="RAN GTPASE-ACTIVATING PROTEIN 1"/>
    <property type="match status" value="1"/>
</dbReference>
<feature type="domain" description="Ran-GTPase activating protein 1 C-terminal" evidence="5">
    <location>
        <begin position="413"/>
        <end position="574"/>
    </location>
</feature>
<accession>A0ABM1B5N2</accession>
<dbReference type="SUPFAM" id="SSF69099">
    <property type="entry name" value="Ran-GTPase activating protein 1 (RanGAP1), C-terminal domain"/>
    <property type="match status" value="1"/>
</dbReference>
<dbReference type="Pfam" id="PF13516">
    <property type="entry name" value="LRR_6"/>
    <property type="match status" value="5"/>
</dbReference>
<reference evidence="7" key="1">
    <citation type="submission" date="2025-08" db="UniProtKB">
        <authorList>
            <consortium name="RefSeq"/>
        </authorList>
    </citation>
    <scope>IDENTIFICATION</scope>
    <source>
        <tissue evidence="7">Muscle</tissue>
    </source>
</reference>
<keyword evidence="2" id="KW-0433">Leucine-rich repeat</keyword>
<keyword evidence="6" id="KW-1185">Reference proteome</keyword>
<dbReference type="Pfam" id="PF07834">
    <property type="entry name" value="RanGAP1_C"/>
    <property type="match status" value="1"/>
</dbReference>
<sequence>MTAKEIENIVSKLADTSVDIAVTDEEREVNFAGKGLKLNSESDAKEVVEAIKNCKGMTVLCLEGNTVGTGAAKAIGKALEGQPNFKRALWKDMFTGRLKTEIPEALNYLSAGIMLAPAYLVELDLSDNAFGPVGVPGIVPLLKSSSCFTLQELKLNNNGLGIEGGKMLAQALMDSHKASKNTATPFSLKVFVCGRNRLENEGAKAFASVFKALGTLEEVQMPQNGIYHEGIGALASALASNSNLRHINLNDNTFTDKGAKAFAEALSSLQRLEVINFGDCLIKTQGAEALGKALMDSQYALKELCLGFNEIGQEGGVAIAEAMRGKEKLEKLELDGNHFGNEGCEMIERVMEAVGKLEKLGSLSDDEGSDSDEDEDEEDEEEEETDEDDENKTIQENLEYFKENQTNNIFYNSDKVLAADFLATPSSTKLLKLGSSGGSLILSELGNKPTPDAYIEAFIKISSVIRPESDLDVKTAAQNCADAVFMAAYQEAGSSSTESVLTNTLLVYLGLIKSEDKKFRPVSDLYGPIVLLEHIVKQGYFKNSSKDVLHLFFSRPNKALNACGKVKHSLLQALYQFQKT</sequence>
<dbReference type="SMART" id="SM00368">
    <property type="entry name" value="LRR_RI"/>
    <property type="match status" value="9"/>
</dbReference>
<evidence type="ECO:0000256" key="4">
    <source>
        <dbReference type="SAM" id="MobiDB-lite"/>
    </source>
</evidence>
<dbReference type="InterPro" id="IPR001611">
    <property type="entry name" value="Leu-rich_rpt"/>
</dbReference>
<evidence type="ECO:0000313" key="6">
    <source>
        <dbReference type="Proteomes" id="UP000694941"/>
    </source>
</evidence>
<organism evidence="6 7">
    <name type="scientific">Limulus polyphemus</name>
    <name type="common">Atlantic horseshoe crab</name>
    <dbReference type="NCBI Taxonomy" id="6850"/>
    <lineage>
        <taxon>Eukaryota</taxon>
        <taxon>Metazoa</taxon>
        <taxon>Ecdysozoa</taxon>
        <taxon>Arthropoda</taxon>
        <taxon>Chelicerata</taxon>
        <taxon>Merostomata</taxon>
        <taxon>Xiphosura</taxon>
        <taxon>Limulidae</taxon>
        <taxon>Limulus</taxon>
    </lineage>
</organism>
<dbReference type="InterPro" id="IPR036720">
    <property type="entry name" value="RanGAP1_C_sf"/>
</dbReference>
<dbReference type="SUPFAM" id="SSF52047">
    <property type="entry name" value="RNI-like"/>
    <property type="match status" value="1"/>
</dbReference>
<dbReference type="Proteomes" id="UP000694941">
    <property type="component" value="Unplaced"/>
</dbReference>
<dbReference type="InterPro" id="IPR032675">
    <property type="entry name" value="LRR_dom_sf"/>
</dbReference>
<protein>
    <submittedName>
        <fullName evidence="7">Ran GTPase-activating protein 1-like</fullName>
    </submittedName>
</protein>
<dbReference type="GeneID" id="106460181"/>
<keyword evidence="1" id="KW-0343">GTPase activation</keyword>
<gene>
    <name evidence="7" type="primary">LOC106460181</name>
</gene>
<proteinExistence type="predicted"/>
<dbReference type="RefSeq" id="XP_013775322.1">
    <property type="nucleotide sequence ID" value="XM_013919868.2"/>
</dbReference>
<feature type="region of interest" description="Disordered" evidence="4">
    <location>
        <begin position="360"/>
        <end position="392"/>
    </location>
</feature>
<evidence type="ECO:0000256" key="3">
    <source>
        <dbReference type="ARBA" id="ARBA00022737"/>
    </source>
</evidence>
<dbReference type="Gene3D" id="1.25.40.200">
    <property type="entry name" value="Ran-GTPase activating protein 1, C-terminal domain"/>
    <property type="match status" value="1"/>
</dbReference>
<dbReference type="InterPro" id="IPR027038">
    <property type="entry name" value="RanGap"/>
</dbReference>
<evidence type="ECO:0000259" key="5">
    <source>
        <dbReference type="Pfam" id="PF07834"/>
    </source>
</evidence>
<keyword evidence="3" id="KW-0677">Repeat</keyword>
<evidence type="ECO:0000256" key="2">
    <source>
        <dbReference type="ARBA" id="ARBA00022614"/>
    </source>
</evidence>
<dbReference type="InterPro" id="IPR009109">
    <property type="entry name" value="Ran_GTPase_activating_1_C"/>
</dbReference>
<evidence type="ECO:0000256" key="1">
    <source>
        <dbReference type="ARBA" id="ARBA00022468"/>
    </source>
</evidence>
<feature type="compositionally biased region" description="Acidic residues" evidence="4">
    <location>
        <begin position="364"/>
        <end position="390"/>
    </location>
</feature>
<evidence type="ECO:0000313" key="7">
    <source>
        <dbReference type="RefSeq" id="XP_013775322.1"/>
    </source>
</evidence>
<dbReference type="PANTHER" id="PTHR24113:SF12">
    <property type="entry name" value="RAN GTPASE-ACTIVATING PROTEIN 1"/>
    <property type="match status" value="1"/>
</dbReference>
<dbReference type="Gene3D" id="3.80.10.10">
    <property type="entry name" value="Ribonuclease Inhibitor"/>
    <property type="match status" value="1"/>
</dbReference>
<dbReference type="CDD" id="cd00116">
    <property type="entry name" value="LRR_RI"/>
    <property type="match status" value="1"/>
</dbReference>